<feature type="compositionally biased region" description="Basic residues" evidence="8">
    <location>
        <begin position="28"/>
        <end position="41"/>
    </location>
</feature>
<dbReference type="PANTHER" id="PTHR14360">
    <property type="entry name" value="PROTEIN FMP32, MITOCHONDRIAL"/>
    <property type="match status" value="1"/>
</dbReference>
<feature type="compositionally biased region" description="Low complexity" evidence="8">
    <location>
        <begin position="415"/>
        <end position="451"/>
    </location>
</feature>
<gene>
    <name evidence="9" type="ORF">IWZ03DRAFT_382093</name>
</gene>
<evidence type="ECO:0000256" key="3">
    <source>
        <dbReference type="ARBA" id="ARBA00022692"/>
    </source>
</evidence>
<dbReference type="Pfam" id="PF07798">
    <property type="entry name" value="CCDC90-like"/>
    <property type="match status" value="1"/>
</dbReference>
<evidence type="ECO:0000256" key="2">
    <source>
        <dbReference type="ARBA" id="ARBA00004370"/>
    </source>
</evidence>
<feature type="compositionally biased region" description="Polar residues" evidence="8">
    <location>
        <begin position="165"/>
        <end position="184"/>
    </location>
</feature>
<evidence type="ECO:0000256" key="6">
    <source>
        <dbReference type="ARBA" id="ARBA00023128"/>
    </source>
</evidence>
<evidence type="ECO:0000313" key="9">
    <source>
        <dbReference type="EMBL" id="KAK7514941.1"/>
    </source>
</evidence>
<evidence type="ECO:0000256" key="1">
    <source>
        <dbReference type="ARBA" id="ARBA00004173"/>
    </source>
</evidence>
<feature type="compositionally biased region" description="Low complexity" evidence="8">
    <location>
        <begin position="1"/>
        <end position="25"/>
    </location>
</feature>
<dbReference type="EMBL" id="JBBPHU010000008">
    <property type="protein sequence ID" value="KAK7514941.1"/>
    <property type="molecule type" value="Genomic_DNA"/>
</dbReference>
<evidence type="ECO:0000256" key="4">
    <source>
        <dbReference type="ARBA" id="ARBA00022989"/>
    </source>
</evidence>
<reference evidence="9 10" key="1">
    <citation type="submission" date="2024-04" db="EMBL/GenBank/DDBJ databases">
        <title>Phyllosticta paracitricarpa is synonymous to the EU quarantine fungus P. citricarpa based on phylogenomic analyses.</title>
        <authorList>
            <consortium name="Lawrence Berkeley National Laboratory"/>
            <person name="Van Ingen-Buijs V.A."/>
            <person name="Van Westerhoven A.C."/>
            <person name="Haridas S."/>
            <person name="Skiadas P."/>
            <person name="Martin F."/>
            <person name="Groenewald J.Z."/>
            <person name="Crous P.W."/>
            <person name="Seidl M.F."/>
        </authorList>
    </citation>
    <scope>NUCLEOTIDE SEQUENCE [LARGE SCALE GENOMIC DNA]</scope>
    <source>
        <strain evidence="9 10">CBS 123371</strain>
    </source>
</reference>
<proteinExistence type="predicted"/>
<dbReference type="Proteomes" id="UP001363622">
    <property type="component" value="Unassembled WGS sequence"/>
</dbReference>
<evidence type="ECO:0000313" key="10">
    <source>
        <dbReference type="Proteomes" id="UP001363622"/>
    </source>
</evidence>
<organism evidence="9 10">
    <name type="scientific">Phyllosticta citriasiana</name>
    <dbReference type="NCBI Taxonomy" id="595635"/>
    <lineage>
        <taxon>Eukaryota</taxon>
        <taxon>Fungi</taxon>
        <taxon>Dikarya</taxon>
        <taxon>Ascomycota</taxon>
        <taxon>Pezizomycotina</taxon>
        <taxon>Dothideomycetes</taxon>
        <taxon>Dothideomycetes incertae sedis</taxon>
        <taxon>Botryosphaeriales</taxon>
        <taxon>Phyllostictaceae</taxon>
        <taxon>Phyllosticta</taxon>
    </lineage>
</organism>
<keyword evidence="7" id="KW-0472">Membrane</keyword>
<keyword evidence="5" id="KW-0175">Coiled coil</keyword>
<evidence type="ECO:0000256" key="7">
    <source>
        <dbReference type="ARBA" id="ARBA00023136"/>
    </source>
</evidence>
<comment type="caution">
    <text evidence="9">The sequence shown here is derived from an EMBL/GenBank/DDBJ whole genome shotgun (WGS) entry which is preliminary data.</text>
</comment>
<feature type="region of interest" description="Disordered" evidence="8">
    <location>
        <begin position="1"/>
        <end position="196"/>
    </location>
</feature>
<feature type="region of interest" description="Disordered" evidence="8">
    <location>
        <begin position="406"/>
        <end position="485"/>
    </location>
</feature>
<keyword evidence="3" id="KW-0812">Transmembrane</keyword>
<keyword evidence="6" id="KW-0496">Mitochondrion</keyword>
<dbReference type="PANTHER" id="PTHR14360:SF12">
    <property type="entry name" value="MOZ PROTEIN REPRESENTS A CHROMATIN-ASSOCIATED ACETYLTRANSFERASE"/>
    <property type="match status" value="1"/>
</dbReference>
<protein>
    <submittedName>
        <fullName evidence="9">Uncharacterized protein</fullName>
    </submittedName>
</protein>
<keyword evidence="4" id="KW-1133">Transmembrane helix</keyword>
<name>A0ABR1KHM8_9PEZI</name>
<evidence type="ECO:0000256" key="5">
    <source>
        <dbReference type="ARBA" id="ARBA00023054"/>
    </source>
</evidence>
<keyword evidence="10" id="KW-1185">Reference proteome</keyword>
<dbReference type="Gene3D" id="1.20.5.340">
    <property type="match status" value="1"/>
</dbReference>
<evidence type="ECO:0000256" key="8">
    <source>
        <dbReference type="SAM" id="MobiDB-lite"/>
    </source>
</evidence>
<dbReference type="InterPro" id="IPR024461">
    <property type="entry name" value="CCDC90-like"/>
</dbReference>
<comment type="subcellular location">
    <subcellularLocation>
        <location evidence="2">Membrane</location>
    </subcellularLocation>
    <subcellularLocation>
        <location evidence="1">Mitochondrion</location>
    </subcellularLocation>
</comment>
<accession>A0ABR1KHM8</accession>
<sequence>MTTPRLPFLRPTLLRSLGRSSEGSSIPRHAHCPRLRSRPPQHLRGAVRAAQRSFGTTTRGCVRVDASPTQRYGTANEPMPPPKAAQRDVSGRSTVKAKSGGPKQQTAKAKAGGAKGGKEEAADRNSQQKAPQVSGDVPKASPTMFETENVTAPPITASPPPPTVNGDTGTATSAYDKNDATTAPENDAAAGSGGEVMRMPPPSPRKPHLTTPPYVHHFDTWSLVKQLSASGFDEAQSISIMKSIRLTLNQNMEMARAGLVSQSDVENETYLFRAACSELHTEVSNNRKAENERMLTQRNQLQHEVDILGQRLGQETGNLKDELKGMFDDRKMAVRQEQRSMETKIQELNYKITVALNSDARSEVEGLRWIITRRAVTALVIVAAAILATLRYSSYMTHTQAVDRSAMNAKTKTKNGGPSPTSSSPAGSAATAAANESHAGNAAAAAVAGAVAREDDDDAHGNSPIAPDAAGGGRNGTSSTAAYGTGDVYGGSAAMRALEQRDGGAGDGVIASEGGVSLG</sequence>